<sequence length="121" mass="13604">MKSVGNEFARPNDILGRITTMVNYLNNFINALLIAARRIVQNIHSLCRFIPNKLTSFELMTWLLIVFQLLFPIGIAFSPAIAAAVKQQTIVATQPYVLGPDETTRSVANKYHLSLDELKKT</sequence>
<keyword evidence="1" id="KW-1133">Transmembrane helix</keyword>
<protein>
    <recommendedName>
        <fullName evidence="3">LysM domain-containing protein</fullName>
    </recommendedName>
</protein>
<dbReference type="AlphaFoldDB" id="A0AAU7QA48"/>
<feature type="transmembrane region" description="Helical" evidence="1">
    <location>
        <begin position="60"/>
        <end position="85"/>
    </location>
</feature>
<evidence type="ECO:0000313" key="2">
    <source>
        <dbReference type="EMBL" id="XBS69261.1"/>
    </source>
</evidence>
<feature type="transmembrane region" description="Helical" evidence="1">
    <location>
        <begin position="21"/>
        <end position="40"/>
    </location>
</feature>
<keyword evidence="1" id="KW-0812">Transmembrane</keyword>
<reference evidence="2" key="1">
    <citation type="submission" date="2024-06" db="EMBL/GenBank/DDBJ databases">
        <authorList>
            <person name="Coelho C."/>
            <person name="Bento M."/>
            <person name="Garcia E."/>
            <person name="Camelo A."/>
            <person name="Brandao I."/>
            <person name="Espirito Santo C."/>
            <person name="Trovao J."/>
            <person name="Verissimo A."/>
            <person name="Costa J."/>
            <person name="Tiago I."/>
        </authorList>
    </citation>
    <scope>NUCLEOTIDE SEQUENCE</scope>
    <source>
        <strain evidence="2">KWT182</strain>
    </source>
</reference>
<gene>
    <name evidence="2" type="ORF">ABK905_22850</name>
</gene>
<evidence type="ECO:0008006" key="3">
    <source>
        <dbReference type="Google" id="ProtNLM"/>
    </source>
</evidence>
<dbReference type="EMBL" id="CP157947">
    <property type="protein sequence ID" value="XBS69261.1"/>
    <property type="molecule type" value="Genomic_DNA"/>
</dbReference>
<keyword evidence="1" id="KW-0472">Membrane</keyword>
<evidence type="ECO:0000256" key="1">
    <source>
        <dbReference type="SAM" id="Phobius"/>
    </source>
</evidence>
<name>A0AAU7QA48_9GAMM</name>
<proteinExistence type="predicted"/>
<organism evidence="2">
    <name type="scientific">Acerihabitans sp. KWT182</name>
    <dbReference type="NCBI Taxonomy" id="3157919"/>
    <lineage>
        <taxon>Bacteria</taxon>
        <taxon>Pseudomonadati</taxon>
        <taxon>Pseudomonadota</taxon>
        <taxon>Gammaproteobacteria</taxon>
        <taxon>Enterobacterales</taxon>
        <taxon>Pectobacteriaceae</taxon>
        <taxon>Acerihabitans</taxon>
    </lineage>
</organism>
<accession>A0AAU7QA48</accession>